<dbReference type="Proteomes" id="UP000048965">
    <property type="component" value="Unassembled WGS sequence"/>
</dbReference>
<reference evidence="2" key="1">
    <citation type="submission" date="2014-09" db="EMBL/GenBank/DDBJ databases">
        <title>Whole genome shotgun sequence of Streptomyces sp. NBRC 110027.</title>
        <authorList>
            <person name="Komaki H."/>
            <person name="Ichikawa N."/>
            <person name="Katano-Makiyama Y."/>
            <person name="Hosoyama A."/>
            <person name="Hashimoto M."/>
            <person name="Uohara A."/>
            <person name="Kitahashi Y."/>
            <person name="Ohji S."/>
            <person name="Kimura A."/>
            <person name="Yamazoe A."/>
            <person name="Igarashi Y."/>
            <person name="Fujita N."/>
        </authorList>
    </citation>
    <scope>NUCLEOTIDE SEQUENCE [LARGE SCALE GENOMIC DNA]</scope>
    <source>
        <strain evidence="2">NBRC 110027</strain>
    </source>
</reference>
<dbReference type="AlphaFoldDB" id="A0A0P4R875"/>
<reference evidence="1 2" key="2">
    <citation type="journal article" date="2015" name="Stand. Genomic Sci.">
        <title>Draft genome sequence of marine-derived Streptomyces sp. TP-A0598, a producer of anti-MRSA antibiotic lydicamycins.</title>
        <authorList>
            <person name="Komaki H."/>
            <person name="Ichikawa N."/>
            <person name="Hosoyama A."/>
            <person name="Fujita N."/>
            <person name="Igarashi Y."/>
        </authorList>
    </citation>
    <scope>NUCLEOTIDE SEQUENCE [LARGE SCALE GENOMIC DNA]</scope>
    <source>
        <strain evidence="1 2">NBRC 110027</strain>
    </source>
</reference>
<accession>A0A0P4R875</accession>
<name>A0A0P4R875_9ACTN</name>
<gene>
    <name evidence="1" type="ORF">TPA0598_04_08280</name>
</gene>
<evidence type="ECO:0000313" key="2">
    <source>
        <dbReference type="Proteomes" id="UP000048965"/>
    </source>
</evidence>
<organism evidence="1 2">
    <name type="scientific">Streptomyces lydicamycinicus</name>
    <dbReference type="NCBI Taxonomy" id="1546107"/>
    <lineage>
        <taxon>Bacteria</taxon>
        <taxon>Bacillati</taxon>
        <taxon>Actinomycetota</taxon>
        <taxon>Actinomycetes</taxon>
        <taxon>Kitasatosporales</taxon>
        <taxon>Streptomycetaceae</taxon>
        <taxon>Streptomyces</taxon>
    </lineage>
</organism>
<dbReference type="Gene3D" id="2.60.120.430">
    <property type="entry name" value="Galactose-binding lectin"/>
    <property type="match status" value="1"/>
</dbReference>
<sequence>MNSGVRVDSGEEVEITATGEWYPFGNGYGVGPEGCTNRDVCAQEFNQPENVCCMAHAGLIGRIDDEQPFRIGEKRTHRNDGAEAELYLRINDRRLIDNSGDIRVTIKKLSR</sequence>
<comment type="caution">
    <text evidence="1">The sequence shown here is derived from an EMBL/GenBank/DDBJ whole genome shotgun (WGS) entry which is preliminary data.</text>
</comment>
<evidence type="ECO:0000313" key="1">
    <source>
        <dbReference type="EMBL" id="GAO09192.1"/>
    </source>
</evidence>
<dbReference type="EMBL" id="BBNO01000004">
    <property type="protein sequence ID" value="GAO09192.1"/>
    <property type="molecule type" value="Genomic_DNA"/>
</dbReference>
<proteinExistence type="predicted"/>
<protein>
    <submittedName>
        <fullName evidence="1">Uncharacterized protein</fullName>
    </submittedName>
</protein>
<keyword evidence="2" id="KW-1185">Reference proteome</keyword>